<evidence type="ECO:0000313" key="2">
    <source>
        <dbReference type="EMBL" id="ODO60104.1"/>
    </source>
</evidence>
<organism evidence="2 3">
    <name type="scientific">Lactiplantibacillus plantarum</name>
    <name type="common">Lactobacillus plantarum</name>
    <dbReference type="NCBI Taxonomy" id="1590"/>
    <lineage>
        <taxon>Bacteria</taxon>
        <taxon>Bacillati</taxon>
        <taxon>Bacillota</taxon>
        <taxon>Bacilli</taxon>
        <taxon>Lactobacillales</taxon>
        <taxon>Lactobacillaceae</taxon>
        <taxon>Lactiplantibacillus</taxon>
    </lineage>
</organism>
<dbReference type="AlphaFoldDB" id="A0A1E3KMK2"/>
<feature type="transmembrane region" description="Helical" evidence="1">
    <location>
        <begin position="6"/>
        <end position="26"/>
    </location>
</feature>
<accession>A0A1E3KMK2</accession>
<keyword evidence="1" id="KW-0472">Membrane</keyword>
<evidence type="ECO:0000313" key="3">
    <source>
        <dbReference type="Proteomes" id="UP000094892"/>
    </source>
</evidence>
<keyword evidence="1" id="KW-0812">Transmembrane</keyword>
<keyword evidence="1" id="KW-1133">Transmembrane helix</keyword>
<gene>
    <name evidence="2" type="ORF">LPJSA22_00036</name>
</gene>
<protein>
    <submittedName>
        <fullName evidence="2">Uncharacterized protein</fullName>
    </submittedName>
</protein>
<evidence type="ECO:0000256" key="1">
    <source>
        <dbReference type="SAM" id="Phobius"/>
    </source>
</evidence>
<name>A0A1E3KMK2_LACPN</name>
<reference evidence="2 3" key="1">
    <citation type="submission" date="2016-08" db="EMBL/GenBank/DDBJ databases">
        <title>Genome sequencing of Lactobacillus plantarum JSA22, isolated from fermented soybean paste.</title>
        <authorList>
            <person name="Choi H.S."/>
        </authorList>
    </citation>
    <scope>NUCLEOTIDE SEQUENCE [LARGE SCALE GENOMIC DNA]</scope>
    <source>
        <strain evidence="2 3">JSA22</strain>
    </source>
</reference>
<comment type="caution">
    <text evidence="2">The sequence shown here is derived from an EMBL/GenBank/DDBJ whole genome shotgun (WGS) entry which is preliminary data.</text>
</comment>
<dbReference type="EMBL" id="MCOL01000001">
    <property type="protein sequence ID" value="ODO60104.1"/>
    <property type="molecule type" value="Genomic_DNA"/>
</dbReference>
<proteinExistence type="predicted"/>
<dbReference type="Proteomes" id="UP000094892">
    <property type="component" value="Unassembled WGS sequence"/>
</dbReference>
<sequence length="35" mass="4042">MIATVVLWAIKFMIVSFVGNVVVKLIKNPRRYFGM</sequence>